<feature type="domain" description="Phage tail tape measure protein" evidence="4">
    <location>
        <begin position="292"/>
        <end position="481"/>
    </location>
</feature>
<name>A0ABQ1VQ02_9BACL</name>
<reference evidence="6" key="1">
    <citation type="journal article" date="2019" name="Int. J. Syst. Evol. Microbiol.">
        <title>The Global Catalogue of Microorganisms (GCM) 10K type strain sequencing project: providing services to taxonomists for standard genome sequencing and annotation.</title>
        <authorList>
            <consortium name="The Broad Institute Genomics Platform"/>
            <consortium name="The Broad Institute Genome Sequencing Center for Infectious Disease"/>
            <person name="Wu L."/>
            <person name="Ma J."/>
        </authorList>
    </citation>
    <scope>NUCLEOTIDE SEQUENCE [LARGE SCALE GENOMIC DNA]</scope>
    <source>
        <strain evidence="6">CGMCC 1.15420</strain>
    </source>
</reference>
<keyword evidence="2" id="KW-0175">Coiled coil</keyword>
<dbReference type="EMBL" id="BMIW01000003">
    <property type="protein sequence ID" value="GGF86929.1"/>
    <property type="molecule type" value="Genomic_DNA"/>
</dbReference>
<feature type="coiled-coil region" evidence="2">
    <location>
        <begin position="688"/>
        <end position="715"/>
    </location>
</feature>
<comment type="caution">
    <text evidence="5">The sequence shown here is derived from an EMBL/GenBank/DDBJ whole genome shotgun (WGS) entry which is preliminary data.</text>
</comment>
<dbReference type="Proteomes" id="UP000608420">
    <property type="component" value="Unassembled WGS sequence"/>
</dbReference>
<organism evidence="5 6">
    <name type="scientific">Paenibacillus aceti</name>
    <dbReference type="NCBI Taxonomy" id="1820010"/>
    <lineage>
        <taxon>Bacteria</taxon>
        <taxon>Bacillati</taxon>
        <taxon>Bacillota</taxon>
        <taxon>Bacilli</taxon>
        <taxon>Bacillales</taxon>
        <taxon>Paenibacillaceae</taxon>
        <taxon>Paenibacillus</taxon>
    </lineage>
</organism>
<feature type="region of interest" description="Disordered" evidence="3">
    <location>
        <begin position="839"/>
        <end position="883"/>
    </location>
</feature>
<dbReference type="InterPro" id="IPR010090">
    <property type="entry name" value="Phage_tape_meas"/>
</dbReference>
<dbReference type="PANTHER" id="PTHR37813:SF1">
    <property type="entry name" value="FELS-2 PROPHAGE PROTEIN"/>
    <property type="match status" value="1"/>
</dbReference>
<sequence length="1648" mass="184242">MADELNKDVVGARINLDTSKMLQSFKTIDEGARGNAESFKVLNSELAITQKNYTALASAADKIALSSEERRRKILAESEALVKQRTAQAELLNAKKQQLDQTNNLVESKLQAQQALVAKRQAGIEQQEREHQQRMLNLQTKNDAAVRVIESKLTKEQQALKSGQAKIERQEQQHQQKMALLQQKTMGAGAQENLIQARIDREFQLISNGNRKLEMEEERHAARMNKMLSPTSVLEKSSQYMLSGTMYYAVMRGATEAISVLKDFEYELVNIKRIMGDLADVEFVKESMISNAKEYGYALTEVAEVYTLIAQQGFDERQTESLAQTALMAANVEQSFQSAAQAQEMMTGAVLNYGMAAEESERLLDRLNEVSNNYPTTSKKLLEGINRVGAAAKNAGVDIDTLIGYLTVLNQSGFTGSVAGNAIKSFISFSSRDIAVDKLEKYVGVMKHANGEMMKFPELLGKIAEKWSVLTDVERAEITQAVARGDQASRFIALMNNYSKALDVAVTSENSFGSAQRENALAMTTLEKQSLQLKAAWDELIVTMGDSGLLNILKALTQTATTLVDGFNSLPDPIRNTMTSALLLGAAITALNTGTKLFTGYSLVSLVTGLANAAKAMLGMKTATDAANLSQKAFVATPIGATLTALATIIGGVTLAWSYYNGTQNQAIDTTKQNERDAYALTEKYKELKSIVDDNTKSSNEVKKAKEELTAVIEKLSKIMPEMVTQWDEDGKAMEINAEKMSSFSEEYKNALKVIEEKRLSDLVVDREKLQKELDYLKGKIDGTIGLFDFHGLLKGIEGIFKNDLYVDFDPNNNTEEFSRKLVDVSEKLQQLDSQIQSSQDSLDMLNGKTASAADSTDNLAGSMDDYEDSLDDATDAQDEQYQSTDDLIKAHENLESQIQGNSKAISELNSVSKDLAEGQSLNAANAADLINKYPQLADAIYKTADGWKFEEGAVDALRKAKIQKAIDELEAEKNSAFNVKAATDERLKAYGIEAKAIKSLADLKSNLYGVKAAVGAGNDLMSMFVPGYSSQLIKQTMANDFDAIYNDFEKEMNMYDEKIKALSGMYEDKNFGVSSSKSGGSKDKSKSKSKKDDPLQKQFDASQKYIEHQKAIGRMNTQQELLAWERVQARYKAGSEQRLKADEKVYALRKQLAEEIAKKEKEAYDASMKWISHQKGIREVSAEEELKMLLRVQARYKEGTEERMKLDEQVYAAKKAVEQEYFSEFTKRLNHQKAMEQISTEDEIKAWEKIQEMYREGTDQRMQADEQIYALRKKLLQDEQQSVTVTAKTITTKIESVRNEAVKAIEAERDAFLAAQDAKIEAIDAQIEAMGRIYVEEDYERKLAEKKARLEKLQSAVGPDGIKEREEIQKEIEEMQREHERYLAKQSLEDQKQALQDEKKQKEKDYNDQIQAANDHYRELSSAFDTFSSEIEFKAEDLKQIQIMKESEKNAEILAQLDQFIADYQAKMNRINSLSAPSPSGSLESGLSEEEQDLIRYNNNIDKWHNEKASKEEKMAAHAENESLRKKYGLEKDPGKKLQHFSTGGVVQGVRGQEVPVIAHAGEAFLNEKQQSNLFKLLNFKMPSLNFTMPSFTLPAVSGGSNPQINHNYFTVNSGDTYIEDESTARAYWSERDSFVRRMQARGGGKG</sequence>
<feature type="coiled-coil region" evidence="2">
    <location>
        <begin position="1488"/>
        <end position="1522"/>
    </location>
</feature>
<dbReference type="PANTHER" id="PTHR37813">
    <property type="entry name" value="FELS-2 PROPHAGE PROTEIN"/>
    <property type="match status" value="1"/>
</dbReference>
<keyword evidence="6" id="KW-1185">Reference proteome</keyword>
<feature type="region of interest" description="Disordered" evidence="3">
    <location>
        <begin position="1385"/>
        <end position="1407"/>
    </location>
</feature>
<evidence type="ECO:0000256" key="1">
    <source>
        <dbReference type="ARBA" id="ARBA00022612"/>
    </source>
</evidence>
<evidence type="ECO:0000313" key="6">
    <source>
        <dbReference type="Proteomes" id="UP000608420"/>
    </source>
</evidence>
<accession>A0ABQ1VQ02</accession>
<proteinExistence type="predicted"/>
<dbReference type="Gene3D" id="1.10.287.950">
    <property type="entry name" value="Methyl-accepting chemotaxis protein"/>
    <property type="match status" value="1"/>
</dbReference>
<feature type="compositionally biased region" description="Polar residues" evidence="3">
    <location>
        <begin position="849"/>
        <end position="860"/>
    </location>
</feature>
<feature type="compositionally biased region" description="Acidic residues" evidence="3">
    <location>
        <begin position="865"/>
        <end position="879"/>
    </location>
</feature>
<evidence type="ECO:0000256" key="2">
    <source>
        <dbReference type="SAM" id="Coils"/>
    </source>
</evidence>
<feature type="compositionally biased region" description="Basic and acidic residues" evidence="3">
    <location>
        <begin position="1081"/>
        <end position="1096"/>
    </location>
</feature>
<feature type="coiled-coil region" evidence="2">
    <location>
        <begin position="153"/>
        <end position="184"/>
    </location>
</feature>
<evidence type="ECO:0000259" key="4">
    <source>
        <dbReference type="Pfam" id="PF10145"/>
    </source>
</evidence>
<keyword evidence="1" id="KW-1188">Viral release from host cell</keyword>
<dbReference type="RefSeq" id="WP_120462526.1">
    <property type="nucleotide sequence ID" value="NZ_BMIW01000003.1"/>
</dbReference>
<evidence type="ECO:0000256" key="3">
    <source>
        <dbReference type="SAM" id="MobiDB-lite"/>
    </source>
</evidence>
<gene>
    <name evidence="5" type="ORF">GCM10010913_05510</name>
</gene>
<dbReference type="NCBIfam" id="TIGR01760">
    <property type="entry name" value="tape_meas_TP901"/>
    <property type="match status" value="1"/>
</dbReference>
<protein>
    <recommendedName>
        <fullName evidence="4">Phage tail tape measure protein domain-containing protein</fullName>
    </recommendedName>
</protein>
<evidence type="ECO:0000313" key="5">
    <source>
        <dbReference type="EMBL" id="GGF86929.1"/>
    </source>
</evidence>
<dbReference type="Pfam" id="PF10145">
    <property type="entry name" value="PhageMin_Tail"/>
    <property type="match status" value="1"/>
</dbReference>
<feature type="region of interest" description="Disordered" evidence="3">
    <location>
        <begin position="1074"/>
        <end position="1099"/>
    </location>
</feature>